<evidence type="ECO:0000313" key="3">
    <source>
        <dbReference type="Proteomes" id="UP000242913"/>
    </source>
</evidence>
<dbReference type="AlphaFoldDB" id="A0A238BSG5"/>
<protein>
    <recommendedName>
        <fullName evidence="1">MH2 domain-containing protein</fullName>
    </recommendedName>
</protein>
<keyword evidence="3" id="KW-1185">Reference proteome</keyword>
<dbReference type="InterPro" id="IPR008984">
    <property type="entry name" value="SMAD_FHA_dom_sf"/>
</dbReference>
<reference evidence="2 3" key="1">
    <citation type="submission" date="2015-12" db="EMBL/GenBank/DDBJ databases">
        <title>Draft genome of the nematode, Onchocerca flexuosa.</title>
        <authorList>
            <person name="Mitreva M."/>
        </authorList>
    </citation>
    <scope>NUCLEOTIDE SEQUENCE [LARGE SCALE GENOMIC DNA]</scope>
    <source>
        <strain evidence="2">Red Deer</strain>
    </source>
</reference>
<dbReference type="PANTHER" id="PTHR22742">
    <property type="entry name" value="EXPANSION, ISOFORM A-RELATED"/>
    <property type="match status" value="1"/>
</dbReference>
<dbReference type="OrthoDB" id="5973987at2759"/>
<evidence type="ECO:0000313" key="2">
    <source>
        <dbReference type="EMBL" id="OZC08307.1"/>
    </source>
</evidence>
<dbReference type="GO" id="GO:0050793">
    <property type="term" value="P:regulation of developmental process"/>
    <property type="evidence" value="ECO:0007669"/>
    <property type="project" value="UniProtKB-ARBA"/>
</dbReference>
<dbReference type="GO" id="GO:0051239">
    <property type="term" value="P:regulation of multicellular organismal process"/>
    <property type="evidence" value="ECO:0007669"/>
    <property type="project" value="UniProtKB-ARBA"/>
</dbReference>
<dbReference type="Proteomes" id="UP000242913">
    <property type="component" value="Unassembled WGS sequence"/>
</dbReference>
<accession>A0A238BSG5</accession>
<name>A0A238BSG5_9BILA</name>
<proteinExistence type="predicted"/>
<feature type="domain" description="MH2" evidence="1">
    <location>
        <begin position="55"/>
        <end position="108"/>
    </location>
</feature>
<organism evidence="2 3">
    <name type="scientific">Onchocerca flexuosa</name>
    <dbReference type="NCBI Taxonomy" id="387005"/>
    <lineage>
        <taxon>Eukaryota</taxon>
        <taxon>Metazoa</taxon>
        <taxon>Ecdysozoa</taxon>
        <taxon>Nematoda</taxon>
        <taxon>Chromadorea</taxon>
        <taxon>Rhabditida</taxon>
        <taxon>Spirurina</taxon>
        <taxon>Spiruromorpha</taxon>
        <taxon>Filarioidea</taxon>
        <taxon>Onchocercidae</taxon>
        <taxon>Onchocerca</taxon>
    </lineage>
</organism>
<dbReference type="EMBL" id="KZ270010">
    <property type="protein sequence ID" value="OZC08307.1"/>
    <property type="molecule type" value="Genomic_DNA"/>
</dbReference>
<dbReference type="Pfam" id="PF03166">
    <property type="entry name" value="MH2"/>
    <property type="match status" value="1"/>
</dbReference>
<gene>
    <name evidence="2" type="ORF">X798_04658</name>
</gene>
<dbReference type="SUPFAM" id="SSF49879">
    <property type="entry name" value="SMAD/FHA domain"/>
    <property type="match status" value="1"/>
</dbReference>
<dbReference type="InterPro" id="IPR001132">
    <property type="entry name" value="SMAD_dom_Dwarfin-type"/>
</dbReference>
<dbReference type="GO" id="GO:0006355">
    <property type="term" value="P:regulation of DNA-templated transcription"/>
    <property type="evidence" value="ECO:0007669"/>
    <property type="project" value="InterPro"/>
</dbReference>
<dbReference type="InterPro" id="IPR017855">
    <property type="entry name" value="SMAD-like_dom_sf"/>
</dbReference>
<dbReference type="Gene3D" id="2.60.200.10">
    <property type="match status" value="1"/>
</dbReference>
<dbReference type="GO" id="GO:0009791">
    <property type="term" value="P:post-embryonic development"/>
    <property type="evidence" value="ECO:0007669"/>
    <property type="project" value="UniProtKB-ARBA"/>
</dbReference>
<sequence>MAFCRSTLIERLLNNNNDQCTTTNSGILRSWNNIDSFERDNIMEVYRKLSNIEEQIWGKLIVMERNIRSAKAYLRSRIITVDGSEAEFDGLRIGLQRFENSYRDDGTIRAFETFEKVQFILRHNDFDDSARDRFNRMAITYAHVDKPTDPLSSALWFAVIHLTALEMIQILLPSNSASNTSSPSTSTELHSINHCDGYLQSGNTNTNCNGRVISSRGGAFKKINRESNIYLSPRNAINSEQEQRKEKGRSLLNLNDLDRLHNPIYFRKERENRGGAGHKRLNHFIQQIPASPLTPYYSSNMNWRSRSETSLCCERL</sequence>
<evidence type="ECO:0000259" key="1">
    <source>
        <dbReference type="Pfam" id="PF03166"/>
    </source>
</evidence>
<dbReference type="PANTHER" id="PTHR22742:SF2">
    <property type="entry name" value="EXPANSION, ISOFORM A-RELATED"/>
    <property type="match status" value="1"/>
</dbReference>